<dbReference type="EMBL" id="JABANO010022508">
    <property type="protein sequence ID" value="KAF4725050.1"/>
    <property type="molecule type" value="Genomic_DNA"/>
</dbReference>
<dbReference type="AlphaFoldDB" id="A0A7J6RZ65"/>
<comment type="caution">
    <text evidence="2">The sequence shown here is derived from an EMBL/GenBank/DDBJ whole genome shotgun (WGS) entry which is preliminary data.</text>
</comment>
<proteinExistence type="predicted"/>
<organism evidence="2 3">
    <name type="scientific">Perkinsus olseni</name>
    <name type="common">Perkinsus atlanticus</name>
    <dbReference type="NCBI Taxonomy" id="32597"/>
    <lineage>
        <taxon>Eukaryota</taxon>
        <taxon>Sar</taxon>
        <taxon>Alveolata</taxon>
        <taxon>Perkinsozoa</taxon>
        <taxon>Perkinsea</taxon>
        <taxon>Perkinsida</taxon>
        <taxon>Perkinsidae</taxon>
        <taxon>Perkinsus</taxon>
    </lineage>
</organism>
<dbReference type="Proteomes" id="UP000553632">
    <property type="component" value="Unassembled WGS sequence"/>
</dbReference>
<sequence>MLVYPRACLQPAMVLAATPTSTSLRQPTRRSFTTGKETFDAVLQDVARRKVATEGVGVATEGPPDGDEPPAEEEVMQVLDIDDDEMREIAKKAPLSERTAQDVRTELQSRLDSQVPGPAEGDLEM</sequence>
<feature type="region of interest" description="Disordered" evidence="1">
    <location>
        <begin position="53"/>
        <end position="72"/>
    </location>
</feature>
<name>A0A7J6RZ65_PEROL</name>
<reference evidence="2 3" key="1">
    <citation type="submission" date="2020-04" db="EMBL/GenBank/DDBJ databases">
        <title>Perkinsus olseni comparative genomics.</title>
        <authorList>
            <person name="Bogema D.R."/>
        </authorList>
    </citation>
    <scope>NUCLEOTIDE SEQUENCE [LARGE SCALE GENOMIC DNA]</scope>
    <source>
        <strain evidence="2 3">ATCC PRA-207</strain>
    </source>
</reference>
<accession>A0A7J6RZ65</accession>
<evidence type="ECO:0000256" key="1">
    <source>
        <dbReference type="SAM" id="MobiDB-lite"/>
    </source>
</evidence>
<evidence type="ECO:0000313" key="3">
    <source>
        <dbReference type="Proteomes" id="UP000553632"/>
    </source>
</evidence>
<feature type="compositionally biased region" description="Basic and acidic residues" evidence="1">
    <location>
        <begin position="91"/>
        <end position="109"/>
    </location>
</feature>
<gene>
    <name evidence="2" type="ORF">FOZ63_020006</name>
</gene>
<protein>
    <submittedName>
        <fullName evidence="2">Uncharacterized protein</fullName>
    </submittedName>
</protein>
<keyword evidence="3" id="KW-1185">Reference proteome</keyword>
<feature type="region of interest" description="Disordered" evidence="1">
    <location>
        <begin position="91"/>
        <end position="125"/>
    </location>
</feature>
<evidence type="ECO:0000313" key="2">
    <source>
        <dbReference type="EMBL" id="KAF4725050.1"/>
    </source>
</evidence>
<feature type="non-terminal residue" evidence="2">
    <location>
        <position position="125"/>
    </location>
</feature>